<evidence type="ECO:0000313" key="2">
    <source>
        <dbReference type="EMBL" id="JAB93446.1"/>
    </source>
</evidence>
<reference evidence="2" key="2">
    <citation type="journal article" date="2014" name="BMC Genomics">
        <title>A genomic perspective to assessing quality of mass-reared SIT flies used in Mediterranean fruit fly (Ceratitis capitata) eradication in California.</title>
        <authorList>
            <person name="Calla B."/>
            <person name="Hall B."/>
            <person name="Hou S."/>
            <person name="Geib S.M."/>
        </authorList>
    </citation>
    <scope>NUCLEOTIDE SEQUENCE</scope>
</reference>
<gene>
    <name evidence="2" type="primary">BAM</name>
</gene>
<accession>W8BJM1</accession>
<sequence length="530" mass="60053">MTSNFQPSNEEDSQLLNSNMENISNELSSMLIAGDLDVIGAMGSIPMPDTSGMNMSISKEECGFAQCNNDYQKYAGNCGSRDVAGTIPLERKTLLSDNKTDLFYIYQRYYQQCLYIQRQEQMQEGQQNLMQQQLYNIMPTQLNAGISSSSISAAHPLPVSHGLSKINNSYSSVPTLFKQIKNNTGLNDWGVSASTPNSPKFEFHFLRSQNNLYPDTDSEPLISSASLTDFESEHSSGTSRRSTSISRSSFSGHGHRKFSKYNGSSKEDDIDYDKITVDLSVLGLSIDNKEHNPVLRLFGLFRKMHYYLNDVLPSSAALNRKEITISNLEANAQARGTMPCTMNVQYQVKYAARKCTNFVCDMQRLLSVNKIYSIELYLECEKSLNILRNILTQFESFKRIDMEHKRGQFITEEVQVHTQKLEELLLQLNDQIRELQIYVHAFIWAVERSQQNLTFGASMNEREMVNANEFLVNAKSAEPLISSSHDNVIFGINTINSSLEQQSSTFTGIYERSLGEKETEIERQVTRYIG</sequence>
<evidence type="ECO:0000256" key="1">
    <source>
        <dbReference type="SAM" id="MobiDB-lite"/>
    </source>
</evidence>
<organism evidence="2">
    <name type="scientific">Ceratitis capitata</name>
    <name type="common">Mediterranean fruit fly</name>
    <name type="synonym">Tephritis capitata</name>
    <dbReference type="NCBI Taxonomy" id="7213"/>
    <lineage>
        <taxon>Eukaryota</taxon>
        <taxon>Metazoa</taxon>
        <taxon>Ecdysozoa</taxon>
        <taxon>Arthropoda</taxon>
        <taxon>Hexapoda</taxon>
        <taxon>Insecta</taxon>
        <taxon>Pterygota</taxon>
        <taxon>Neoptera</taxon>
        <taxon>Endopterygota</taxon>
        <taxon>Diptera</taxon>
        <taxon>Brachycera</taxon>
        <taxon>Muscomorpha</taxon>
        <taxon>Tephritoidea</taxon>
        <taxon>Tephritidae</taxon>
        <taxon>Ceratitis</taxon>
        <taxon>Ceratitis</taxon>
    </lineage>
</organism>
<reference evidence="2" key="1">
    <citation type="submission" date="2013-07" db="EMBL/GenBank/DDBJ databases">
        <authorList>
            <person name="Geib S."/>
        </authorList>
    </citation>
    <scope>NUCLEOTIDE SEQUENCE</scope>
</reference>
<name>W8BJM1_CERCA</name>
<proteinExistence type="evidence at transcript level"/>
<dbReference type="OrthoDB" id="7920838at2759"/>
<feature type="region of interest" description="Disordered" evidence="1">
    <location>
        <begin position="227"/>
        <end position="265"/>
    </location>
</feature>
<dbReference type="GeneID" id="101457776"/>
<dbReference type="EMBL" id="GAMC01013109">
    <property type="protein sequence ID" value="JAB93446.1"/>
    <property type="molecule type" value="mRNA"/>
</dbReference>
<dbReference type="AlphaFoldDB" id="W8BJM1"/>
<dbReference type="CTD" id="43038"/>
<feature type="compositionally biased region" description="Low complexity" evidence="1">
    <location>
        <begin position="235"/>
        <end position="252"/>
    </location>
</feature>
<dbReference type="KEGG" id="ccat:101457776"/>
<protein>
    <submittedName>
        <fullName evidence="2">Protein bag-of-marbles</fullName>
    </submittedName>
</protein>